<feature type="domain" description="ATPase of the ABC class C-terminal" evidence="2">
    <location>
        <begin position="172"/>
        <end position="433"/>
    </location>
</feature>
<dbReference type="Pfam" id="PF21117">
    <property type="entry name" value="MRB1590_C"/>
    <property type="match status" value="1"/>
</dbReference>
<dbReference type="PANTHER" id="PTHR38149:SF1">
    <property type="entry name" value="ATPASE"/>
    <property type="match status" value="1"/>
</dbReference>
<reference evidence="5 6" key="1">
    <citation type="submission" date="2020-08" db="EMBL/GenBank/DDBJ databases">
        <title>Genomic Encyclopedia of Type Strains, Phase IV (KMG-IV): sequencing the most valuable type-strain genomes for metagenomic binning, comparative biology and taxonomic classification.</title>
        <authorList>
            <person name="Goeker M."/>
        </authorList>
    </citation>
    <scope>NUCLEOTIDE SEQUENCE [LARGE SCALE GENOMIC DNA]</scope>
    <source>
        <strain evidence="5 6">DSM 106146</strain>
    </source>
</reference>
<dbReference type="Pfam" id="PF20446">
    <property type="entry name" value="ABC_N"/>
    <property type="match status" value="1"/>
</dbReference>
<dbReference type="Pfam" id="PF09818">
    <property type="entry name" value="ABC_ATPase"/>
    <property type="match status" value="1"/>
</dbReference>
<dbReference type="InterPro" id="IPR046834">
    <property type="entry name" value="ABC_ATPase_C"/>
</dbReference>
<evidence type="ECO:0000313" key="5">
    <source>
        <dbReference type="EMBL" id="MBB5264047.1"/>
    </source>
</evidence>
<feature type="region of interest" description="Disordered" evidence="1">
    <location>
        <begin position="435"/>
        <end position="501"/>
    </location>
</feature>
<dbReference type="AlphaFoldDB" id="A0A7W8H928"/>
<dbReference type="PANTHER" id="PTHR38149">
    <property type="entry name" value="ATPASE"/>
    <property type="match status" value="1"/>
</dbReference>
<evidence type="ECO:0000259" key="3">
    <source>
        <dbReference type="Pfam" id="PF20446"/>
    </source>
</evidence>
<gene>
    <name evidence="5" type="ORF">HNP82_001152</name>
</gene>
<dbReference type="Proteomes" id="UP000543642">
    <property type="component" value="Unassembled WGS sequence"/>
</dbReference>
<dbReference type="InterPro" id="IPR019195">
    <property type="entry name" value="ABC_ATPase_put"/>
</dbReference>
<protein>
    <submittedName>
        <fullName evidence="5">Putative ABC-class ATPase</fullName>
    </submittedName>
</protein>
<proteinExistence type="predicted"/>
<dbReference type="InterPro" id="IPR049069">
    <property type="entry name" value="MRB1590-like_C"/>
</dbReference>
<evidence type="ECO:0000256" key="1">
    <source>
        <dbReference type="SAM" id="MobiDB-lite"/>
    </source>
</evidence>
<evidence type="ECO:0000259" key="2">
    <source>
        <dbReference type="Pfam" id="PF09818"/>
    </source>
</evidence>
<keyword evidence="6" id="KW-1185">Reference proteome</keyword>
<dbReference type="SUPFAM" id="SSF52540">
    <property type="entry name" value="P-loop containing nucleoside triphosphate hydrolases"/>
    <property type="match status" value="1"/>
</dbReference>
<dbReference type="RefSeq" id="WP_183772395.1">
    <property type="nucleotide sequence ID" value="NZ_JACHFW010000003.1"/>
</dbReference>
<evidence type="ECO:0000259" key="4">
    <source>
        <dbReference type="Pfam" id="PF21117"/>
    </source>
</evidence>
<comment type="caution">
    <text evidence="5">The sequence shown here is derived from an EMBL/GenBank/DDBJ whole genome shotgun (WGS) entry which is preliminary data.</text>
</comment>
<feature type="compositionally biased region" description="Polar residues" evidence="1">
    <location>
        <begin position="444"/>
        <end position="463"/>
    </location>
</feature>
<accession>A0A7W8H928</accession>
<evidence type="ECO:0000313" key="6">
    <source>
        <dbReference type="Proteomes" id="UP000543642"/>
    </source>
</evidence>
<dbReference type="InterPro" id="IPR027417">
    <property type="entry name" value="P-loop_NTPase"/>
</dbReference>
<feature type="domain" description="ATPase of the ABC class N-terminal" evidence="3">
    <location>
        <begin position="5"/>
        <end position="167"/>
    </location>
</feature>
<feature type="domain" description="MRB1590-like C-terminal" evidence="4">
    <location>
        <begin position="503"/>
        <end position="603"/>
    </location>
</feature>
<organism evidence="5 6">
    <name type="scientific">Catenibacillus scindens</name>
    <dbReference type="NCBI Taxonomy" id="673271"/>
    <lineage>
        <taxon>Bacteria</taxon>
        <taxon>Bacillati</taxon>
        <taxon>Bacillota</taxon>
        <taxon>Clostridia</taxon>
        <taxon>Lachnospirales</taxon>
        <taxon>Lachnospiraceae</taxon>
        <taxon>Catenibacillus</taxon>
    </lineage>
</organism>
<dbReference type="EMBL" id="JACHFW010000003">
    <property type="protein sequence ID" value="MBB5264047.1"/>
    <property type="molecule type" value="Genomic_DNA"/>
</dbReference>
<sequence length="609" mass="66275">MKSSQDLKDLLNRIDHRGYPAYKETQGAYQFPGYILSIDHVQGDPFASPSKISVHVSGLQANFPSRLYDQPWKRTALCDTLLRLFSRQAESFTFKASGSGKSGLISVSKCGQEVLARSACTIDPGDGRLTLRLEVGFPANGRTINARELIKIFFEFLPVCVKKALFFKALDSAKIQAVIDLSDDQQAIRRQLPPLGLCAFVADGAVLPRASGISQKSMAGAVTFKSPASMSVTLNLSGGRTITGMGIPKGITLIVGGGYHGKSTLLEALERGVYNHIAGDGREYVITDSSAMKIRAEDGRSIRRTDISMFINNLPNHKDTKHFLTEDASGSTSQAANVVEAMEAGAKLLLIDEDTSASNFMVRDALMEKVVSQDSEPITPLVHRIGQLWKDYGISTILVAGSSGAFFDKADVILQMDQYIPKDITKFAKEQARLFGGASPQPSPESQNGVQSPDCSHAQNDSGTCPAPDFNRIPLAGKNSPAPASQGRRGPGSRENGRDNRVKIKVNGRDSVSINKETIDLRYVEQLVDSEQLTTLGYLLAYAQNHFIDGARTLTQIVDLLEETVRSKGLASVCESSYLPSGLAMPRRQEIFAAFNRYRSLNTGKDQQR</sequence>
<dbReference type="InterPro" id="IPR046833">
    <property type="entry name" value="ABC_N"/>
</dbReference>
<name>A0A7W8H928_9FIRM</name>